<name>A0A9K3PIP7_9STRA</name>
<keyword evidence="5" id="KW-1185">Reference proteome</keyword>
<feature type="region of interest" description="Disordered" evidence="2">
    <location>
        <begin position="1"/>
        <end position="30"/>
    </location>
</feature>
<accession>A0A9K3PIP7</accession>
<dbReference type="Proteomes" id="UP000693970">
    <property type="component" value="Unassembled WGS sequence"/>
</dbReference>
<feature type="domain" description="T-SNARE coiled-coil homology" evidence="3">
    <location>
        <begin position="259"/>
        <end position="321"/>
    </location>
</feature>
<proteinExistence type="inferred from homology"/>
<evidence type="ECO:0000313" key="5">
    <source>
        <dbReference type="Proteomes" id="UP000693970"/>
    </source>
</evidence>
<feature type="compositionally biased region" description="Low complexity" evidence="2">
    <location>
        <begin position="16"/>
        <end position="30"/>
    </location>
</feature>
<evidence type="ECO:0000259" key="3">
    <source>
        <dbReference type="PROSITE" id="PS50192"/>
    </source>
</evidence>
<evidence type="ECO:0000256" key="2">
    <source>
        <dbReference type="SAM" id="MobiDB-lite"/>
    </source>
</evidence>
<dbReference type="OrthoDB" id="19261at2759"/>
<dbReference type="CDD" id="cd15841">
    <property type="entry name" value="SNARE_Qc"/>
    <property type="match status" value="1"/>
</dbReference>
<evidence type="ECO:0000256" key="1">
    <source>
        <dbReference type="ARBA" id="ARBA00009480"/>
    </source>
</evidence>
<dbReference type="AlphaFoldDB" id="A0A9K3PIP7"/>
<dbReference type="PROSITE" id="PS50192">
    <property type="entry name" value="T_SNARE"/>
    <property type="match status" value="1"/>
</dbReference>
<dbReference type="EMBL" id="JAGRRH010000019">
    <property type="protein sequence ID" value="KAG7349152.1"/>
    <property type="molecule type" value="Genomic_DNA"/>
</dbReference>
<reference evidence="4" key="2">
    <citation type="submission" date="2021-04" db="EMBL/GenBank/DDBJ databases">
        <authorList>
            <person name="Podell S."/>
        </authorList>
    </citation>
    <scope>NUCLEOTIDE SEQUENCE</scope>
    <source>
        <strain evidence="4">Hildebrandi</strain>
    </source>
</reference>
<sequence length="470" mass="52860">MDTSTLFAGRKEEPKQQPQQQQLESTQRQEQQLVSYNRDEEYRDAQRAAVEAISIGRETLETAVRQGEQLQNAENLADETEYKLDKANRLLKGMTWAGWLSNKFSRDVEPPTFNTDGTISRETRSILGPPKVYEDVPKSCSGAAQAIQNYHANLQVLEDCETDEQIATCKLICDNMHEHAVKEVETVRNESDVIDAVSKNFAARLQSDIETLRGRQLALQQMRRGLTGAGTPLEKVDKIKLFSDAKQNPNQGAAASPLDQVKMQQEEHLDSMAKHLRELGSLAGHLNLSLATHSETLDSLDEKNDSLLFKTKMVTRRADRLIQKKAWVQEKAEFVMTAWIQHQSSGKYLSVAPNNDSTLVLSSVLNERCIFGVWKRKSVYGLQNQYNRRWAGQSLLGQLTCSANSFGRREEWDMDDGFSDTTLVVASAGWGHGGYLLLDEKNPTLPIIGGGTLEDKKKAPKWTMKAFEKK</sequence>
<organism evidence="4 5">
    <name type="scientific">Nitzschia inconspicua</name>
    <dbReference type="NCBI Taxonomy" id="303405"/>
    <lineage>
        <taxon>Eukaryota</taxon>
        <taxon>Sar</taxon>
        <taxon>Stramenopiles</taxon>
        <taxon>Ochrophyta</taxon>
        <taxon>Bacillariophyta</taxon>
        <taxon>Bacillariophyceae</taxon>
        <taxon>Bacillariophycidae</taxon>
        <taxon>Bacillariales</taxon>
        <taxon>Bacillariaceae</taxon>
        <taxon>Nitzschia</taxon>
    </lineage>
</organism>
<dbReference type="InterPro" id="IPR000727">
    <property type="entry name" value="T_SNARE_dom"/>
</dbReference>
<dbReference type="SMART" id="SM00397">
    <property type="entry name" value="t_SNARE"/>
    <property type="match status" value="2"/>
</dbReference>
<dbReference type="Pfam" id="PF12352">
    <property type="entry name" value="V-SNARE_C"/>
    <property type="match status" value="1"/>
</dbReference>
<dbReference type="PANTHER" id="PTHR19305:SF9">
    <property type="entry name" value="SYNAPTOSOMAL-ASSOCIATED PROTEIN 29"/>
    <property type="match status" value="1"/>
</dbReference>
<comment type="similarity">
    <text evidence="1">Belongs to the SNAP-25 family.</text>
</comment>
<reference evidence="4" key="1">
    <citation type="journal article" date="2021" name="Sci. Rep.">
        <title>Diploid genomic architecture of Nitzschia inconspicua, an elite biomass production diatom.</title>
        <authorList>
            <person name="Oliver A."/>
            <person name="Podell S."/>
            <person name="Pinowska A."/>
            <person name="Traller J.C."/>
            <person name="Smith S.R."/>
            <person name="McClure R."/>
            <person name="Beliaev A."/>
            <person name="Bohutskyi P."/>
            <person name="Hill E.A."/>
            <person name="Rabines A."/>
            <person name="Zheng H."/>
            <person name="Allen L.Z."/>
            <person name="Kuo A."/>
            <person name="Grigoriev I.V."/>
            <person name="Allen A.E."/>
            <person name="Hazlebeck D."/>
            <person name="Allen E.E."/>
        </authorList>
    </citation>
    <scope>NUCLEOTIDE SEQUENCE</scope>
    <source>
        <strain evidence="4">Hildebrandi</strain>
    </source>
</reference>
<evidence type="ECO:0000313" key="4">
    <source>
        <dbReference type="EMBL" id="KAG7349152.1"/>
    </source>
</evidence>
<dbReference type="PANTHER" id="PTHR19305">
    <property type="entry name" value="SYNAPTOSOMAL ASSOCIATED PROTEIN"/>
    <property type="match status" value="1"/>
</dbReference>
<dbReference type="GO" id="GO:0005886">
    <property type="term" value="C:plasma membrane"/>
    <property type="evidence" value="ECO:0007669"/>
    <property type="project" value="TreeGrafter"/>
</dbReference>
<gene>
    <name evidence="4" type="ORF">IV203_011749</name>
</gene>
<protein>
    <submittedName>
        <fullName evidence="4">SNARE domain anchored protein</fullName>
    </submittedName>
</protein>
<comment type="caution">
    <text evidence="4">The sequence shown here is derived from an EMBL/GenBank/DDBJ whole genome shotgun (WGS) entry which is preliminary data.</text>
</comment>